<dbReference type="EMBL" id="AUZZ01010509">
    <property type="protein sequence ID" value="EQD29441.1"/>
    <property type="molecule type" value="Genomic_DNA"/>
</dbReference>
<dbReference type="SUPFAM" id="SSF46689">
    <property type="entry name" value="Homeodomain-like"/>
    <property type="match status" value="1"/>
</dbReference>
<sequence>MSEDPPPDPKTTFLRARGLLHPHAEKVRDELFHSRPFFDPRDLLQVRYEMLRRHRVDGLSIPKVVERFGVSRPTFYHVEAAYHARGLPGLVPQKRGPKGPRRCTPEIVAYARSRRKEDPQLSWDTLLREIAHQFGGEPLHRRTVERGLA</sequence>
<protein>
    <submittedName>
        <fullName evidence="1">Uncharacterized protein</fullName>
    </submittedName>
</protein>
<reference evidence="1" key="2">
    <citation type="journal article" date="2014" name="ISME J.">
        <title>Microbial stratification in low pH oxic and suboxic macroscopic growths along an acid mine drainage.</title>
        <authorList>
            <person name="Mendez-Garcia C."/>
            <person name="Mesa V."/>
            <person name="Sprenger R.R."/>
            <person name="Richter M."/>
            <person name="Diez M.S."/>
            <person name="Solano J."/>
            <person name="Bargiela R."/>
            <person name="Golyshina O.V."/>
            <person name="Manteca A."/>
            <person name="Ramos J.L."/>
            <person name="Gallego J.R."/>
            <person name="Llorente I."/>
            <person name="Martins Dos Santos V.A."/>
            <person name="Jensen O.N."/>
            <person name="Pelaez A.I."/>
            <person name="Sanchez J."/>
            <person name="Ferrer M."/>
        </authorList>
    </citation>
    <scope>NUCLEOTIDE SEQUENCE</scope>
</reference>
<proteinExistence type="predicted"/>
<dbReference type="Pfam" id="PF13384">
    <property type="entry name" value="HTH_23"/>
    <property type="match status" value="1"/>
</dbReference>
<comment type="caution">
    <text evidence="1">The sequence shown here is derived from an EMBL/GenBank/DDBJ whole genome shotgun (WGS) entry which is preliminary data.</text>
</comment>
<dbReference type="AlphaFoldDB" id="T0Y2Y2"/>
<dbReference type="InterPro" id="IPR009057">
    <property type="entry name" value="Homeodomain-like_sf"/>
</dbReference>
<feature type="non-terminal residue" evidence="1">
    <location>
        <position position="149"/>
    </location>
</feature>
<name>T0Y2Y2_9ZZZZ</name>
<evidence type="ECO:0000313" key="1">
    <source>
        <dbReference type="EMBL" id="EQD29441.1"/>
    </source>
</evidence>
<organism evidence="1">
    <name type="scientific">mine drainage metagenome</name>
    <dbReference type="NCBI Taxonomy" id="410659"/>
    <lineage>
        <taxon>unclassified sequences</taxon>
        <taxon>metagenomes</taxon>
        <taxon>ecological metagenomes</taxon>
    </lineage>
</organism>
<gene>
    <name evidence="1" type="ORF">B2A_14470</name>
</gene>
<accession>T0Y2Y2</accession>
<reference evidence="1" key="1">
    <citation type="submission" date="2013-08" db="EMBL/GenBank/DDBJ databases">
        <authorList>
            <person name="Mendez C."/>
            <person name="Richter M."/>
            <person name="Ferrer M."/>
            <person name="Sanchez J."/>
        </authorList>
    </citation>
    <scope>NUCLEOTIDE SEQUENCE</scope>
</reference>